<evidence type="ECO:0000259" key="9">
    <source>
        <dbReference type="PROSITE" id="PS50928"/>
    </source>
</evidence>
<feature type="region of interest" description="Disordered" evidence="8">
    <location>
        <begin position="1"/>
        <end position="29"/>
    </location>
</feature>
<feature type="compositionally biased region" description="Low complexity" evidence="8">
    <location>
        <begin position="13"/>
        <end position="24"/>
    </location>
</feature>
<feature type="compositionally biased region" description="Gly residues" evidence="8">
    <location>
        <begin position="1"/>
        <end position="12"/>
    </location>
</feature>
<dbReference type="EMBL" id="CP012673">
    <property type="protein sequence ID" value="AUX40578.1"/>
    <property type="molecule type" value="Genomic_DNA"/>
</dbReference>
<proteinExistence type="inferred from homology"/>
<dbReference type="AlphaFoldDB" id="A0A2L0EMQ5"/>
<dbReference type="Pfam" id="PF00528">
    <property type="entry name" value="BPD_transp_1"/>
    <property type="match status" value="1"/>
</dbReference>
<keyword evidence="4 7" id="KW-0812">Transmembrane</keyword>
<evidence type="ECO:0000256" key="1">
    <source>
        <dbReference type="ARBA" id="ARBA00004651"/>
    </source>
</evidence>
<feature type="transmembrane region" description="Helical" evidence="7">
    <location>
        <begin position="107"/>
        <end position="132"/>
    </location>
</feature>
<dbReference type="PROSITE" id="PS50928">
    <property type="entry name" value="ABC_TM1"/>
    <property type="match status" value="1"/>
</dbReference>
<dbReference type="GO" id="GO:0005886">
    <property type="term" value="C:plasma membrane"/>
    <property type="evidence" value="ECO:0007669"/>
    <property type="project" value="UniProtKB-SubCell"/>
</dbReference>
<evidence type="ECO:0000256" key="5">
    <source>
        <dbReference type="ARBA" id="ARBA00022989"/>
    </source>
</evidence>
<comment type="similarity">
    <text evidence="7">Belongs to the binding-protein-dependent transport system permease family.</text>
</comment>
<accession>A0A2L0EMQ5</accession>
<gene>
    <name evidence="10" type="primary">abc-msp</name>
    <name evidence="10" type="ORF">SOCE26_019790</name>
</gene>
<evidence type="ECO:0000256" key="3">
    <source>
        <dbReference type="ARBA" id="ARBA00022475"/>
    </source>
</evidence>
<feature type="transmembrane region" description="Helical" evidence="7">
    <location>
        <begin position="300"/>
        <end position="324"/>
    </location>
</feature>
<evidence type="ECO:0000256" key="8">
    <source>
        <dbReference type="SAM" id="MobiDB-lite"/>
    </source>
</evidence>
<dbReference type="Gene3D" id="1.10.3720.10">
    <property type="entry name" value="MetI-like"/>
    <property type="match status" value="1"/>
</dbReference>
<dbReference type="Proteomes" id="UP000238348">
    <property type="component" value="Chromosome"/>
</dbReference>
<reference evidence="10 11" key="1">
    <citation type="submission" date="2015-09" db="EMBL/GenBank/DDBJ databases">
        <title>Sorangium comparison.</title>
        <authorList>
            <person name="Zaburannyi N."/>
            <person name="Bunk B."/>
            <person name="Overmann J."/>
            <person name="Mueller R."/>
        </authorList>
    </citation>
    <scope>NUCLEOTIDE SEQUENCE [LARGE SCALE GENOMIC DNA]</scope>
    <source>
        <strain evidence="10 11">So ce26</strain>
    </source>
</reference>
<feature type="transmembrane region" description="Helical" evidence="7">
    <location>
        <begin position="38"/>
        <end position="61"/>
    </location>
</feature>
<dbReference type="PANTHER" id="PTHR30193:SF37">
    <property type="entry name" value="INNER MEMBRANE ABC TRANSPORTER PERMEASE PROTEIN YCJO"/>
    <property type="match status" value="1"/>
</dbReference>
<comment type="subcellular location">
    <subcellularLocation>
        <location evidence="1 7">Cell membrane</location>
        <topology evidence="1 7">Multi-pass membrane protein</topology>
    </subcellularLocation>
</comment>
<evidence type="ECO:0000256" key="6">
    <source>
        <dbReference type="ARBA" id="ARBA00023136"/>
    </source>
</evidence>
<feature type="domain" description="ABC transmembrane type-1" evidence="9">
    <location>
        <begin position="107"/>
        <end position="321"/>
    </location>
</feature>
<dbReference type="InterPro" id="IPR000515">
    <property type="entry name" value="MetI-like"/>
</dbReference>
<dbReference type="OrthoDB" id="9785347at2"/>
<name>A0A2L0EMQ5_SORCE</name>
<evidence type="ECO:0000313" key="11">
    <source>
        <dbReference type="Proteomes" id="UP000238348"/>
    </source>
</evidence>
<dbReference type="GO" id="GO:0055085">
    <property type="term" value="P:transmembrane transport"/>
    <property type="evidence" value="ECO:0007669"/>
    <property type="project" value="InterPro"/>
</dbReference>
<feature type="transmembrane region" description="Helical" evidence="7">
    <location>
        <begin position="248"/>
        <end position="265"/>
    </location>
</feature>
<evidence type="ECO:0000256" key="2">
    <source>
        <dbReference type="ARBA" id="ARBA00022448"/>
    </source>
</evidence>
<keyword evidence="5 7" id="KW-1133">Transmembrane helix</keyword>
<keyword evidence="3" id="KW-1003">Cell membrane</keyword>
<dbReference type="InterPro" id="IPR051393">
    <property type="entry name" value="ABC_transporter_permease"/>
</dbReference>
<dbReference type="PANTHER" id="PTHR30193">
    <property type="entry name" value="ABC TRANSPORTER PERMEASE PROTEIN"/>
    <property type="match status" value="1"/>
</dbReference>
<organism evidence="10 11">
    <name type="scientific">Sorangium cellulosum</name>
    <name type="common">Polyangium cellulosum</name>
    <dbReference type="NCBI Taxonomy" id="56"/>
    <lineage>
        <taxon>Bacteria</taxon>
        <taxon>Pseudomonadati</taxon>
        <taxon>Myxococcota</taxon>
        <taxon>Polyangia</taxon>
        <taxon>Polyangiales</taxon>
        <taxon>Polyangiaceae</taxon>
        <taxon>Sorangium</taxon>
    </lineage>
</organism>
<dbReference type="InterPro" id="IPR035906">
    <property type="entry name" value="MetI-like_sf"/>
</dbReference>
<dbReference type="RefSeq" id="WP_104978365.1">
    <property type="nucleotide sequence ID" value="NZ_CP012673.1"/>
</dbReference>
<dbReference type="SUPFAM" id="SSF161098">
    <property type="entry name" value="MetI-like"/>
    <property type="match status" value="1"/>
</dbReference>
<feature type="transmembrane region" description="Helical" evidence="7">
    <location>
        <begin position="144"/>
        <end position="166"/>
    </location>
</feature>
<evidence type="ECO:0000256" key="4">
    <source>
        <dbReference type="ARBA" id="ARBA00022692"/>
    </source>
</evidence>
<keyword evidence="2 7" id="KW-0813">Transport</keyword>
<dbReference type="CDD" id="cd06261">
    <property type="entry name" value="TM_PBP2"/>
    <property type="match status" value="1"/>
</dbReference>
<evidence type="ECO:0000256" key="7">
    <source>
        <dbReference type="RuleBase" id="RU363032"/>
    </source>
</evidence>
<keyword evidence="6 7" id="KW-0472">Membrane</keyword>
<sequence length="332" mass="36034">MGGGTSTEGAGRGAPPLAGAPAAARPRKAPRRRWQSRVLPYVFLLPALVAELAVHLVPMFVGAGMSFLQLTQRFIRNWAKAPVVGLANYRIAIDVSSPVGENLLRSFFITVAFSLLVVAGSWLFGTAAAVALQKPFPGRTALRTLFLVPFAMPIFTGVITWSFMLQRDTGIVNTVLVDQLGLVDERPFWLLGPNSFASLVVVAIWRTWPFAFLTVTAGLQAIPSDLYEAASVDGAGPWTRFRSITLPMLRPVNQVLLLVLFLWSFNDFTTPFTLFGRSAPPEAGVIAIHIYQASFITWNFGLGSAMSVLLVGFLLLVTTGYLLISGRSARHA</sequence>
<feature type="transmembrane region" description="Helical" evidence="7">
    <location>
        <begin position="186"/>
        <end position="205"/>
    </location>
</feature>
<evidence type="ECO:0000313" key="10">
    <source>
        <dbReference type="EMBL" id="AUX40578.1"/>
    </source>
</evidence>
<protein>
    <submittedName>
        <fullName evidence="10">ABC transporter permease</fullName>
    </submittedName>
</protein>